<evidence type="ECO:0000259" key="9">
    <source>
        <dbReference type="PROSITE" id="PS51935"/>
    </source>
</evidence>
<dbReference type="RefSeq" id="WP_101932611.1">
    <property type="nucleotide sequence ID" value="NZ_CP018622.1"/>
</dbReference>
<feature type="compositionally biased region" description="Gly residues" evidence="7">
    <location>
        <begin position="238"/>
        <end position="247"/>
    </location>
</feature>
<protein>
    <submittedName>
        <fullName evidence="10">Putative peptidoglycan endopeptidase LytE</fullName>
        <ecNumber evidence="10">3.4.-.-</ecNumber>
    </submittedName>
</protein>
<dbReference type="EC" id="3.4.-.-" evidence="10"/>
<evidence type="ECO:0000256" key="2">
    <source>
        <dbReference type="ARBA" id="ARBA00022670"/>
    </source>
</evidence>
<dbReference type="GO" id="GO:0008234">
    <property type="term" value="F:cysteine-type peptidase activity"/>
    <property type="evidence" value="ECO:0007669"/>
    <property type="project" value="UniProtKB-KW"/>
</dbReference>
<feature type="region of interest" description="Disordered" evidence="7">
    <location>
        <begin position="74"/>
        <end position="103"/>
    </location>
</feature>
<dbReference type="SMART" id="SM00257">
    <property type="entry name" value="LysM"/>
    <property type="match status" value="3"/>
</dbReference>
<dbReference type="PROSITE" id="PS51935">
    <property type="entry name" value="NLPC_P60"/>
    <property type="match status" value="1"/>
</dbReference>
<keyword evidence="4" id="KW-0677">Repeat</keyword>
<dbReference type="SUPFAM" id="SSF54106">
    <property type="entry name" value="LysM domain"/>
    <property type="match status" value="3"/>
</dbReference>
<evidence type="ECO:0000259" key="8">
    <source>
        <dbReference type="PROSITE" id="PS51782"/>
    </source>
</evidence>
<dbReference type="GO" id="GO:0006508">
    <property type="term" value="P:proteolysis"/>
    <property type="evidence" value="ECO:0007669"/>
    <property type="project" value="UniProtKB-KW"/>
</dbReference>
<dbReference type="Gene3D" id="3.10.350.10">
    <property type="entry name" value="LysM domain"/>
    <property type="match status" value="3"/>
</dbReference>
<dbReference type="Proteomes" id="UP000234237">
    <property type="component" value="Chromosome"/>
</dbReference>
<feature type="compositionally biased region" description="Low complexity" evidence="7">
    <location>
        <begin position="227"/>
        <end position="237"/>
    </location>
</feature>
<comment type="similarity">
    <text evidence="1">Belongs to the peptidase C40 family.</text>
</comment>
<feature type="domain" description="LysM" evidence="8">
    <location>
        <begin position="181"/>
        <end position="224"/>
    </location>
</feature>
<keyword evidence="5 10" id="KW-0378">Hydrolase</keyword>
<dbReference type="CDD" id="cd00118">
    <property type="entry name" value="LysM"/>
    <property type="match status" value="3"/>
</dbReference>
<keyword evidence="6" id="KW-0788">Thiol protease</keyword>
<dbReference type="Pfam" id="PF01476">
    <property type="entry name" value="LysM"/>
    <property type="match status" value="3"/>
</dbReference>
<feature type="domain" description="LysM" evidence="8">
    <location>
        <begin position="103"/>
        <end position="146"/>
    </location>
</feature>
<name>A0A2K9IW33_9BACI</name>
<feature type="compositionally biased region" description="Low complexity" evidence="7">
    <location>
        <begin position="150"/>
        <end position="181"/>
    </location>
</feature>
<proteinExistence type="inferred from homology"/>
<dbReference type="InterPro" id="IPR000064">
    <property type="entry name" value="NLP_P60_dom"/>
</dbReference>
<feature type="region of interest" description="Disordered" evidence="7">
    <location>
        <begin position="150"/>
        <end position="182"/>
    </location>
</feature>
<evidence type="ECO:0000256" key="1">
    <source>
        <dbReference type="ARBA" id="ARBA00007074"/>
    </source>
</evidence>
<feature type="domain" description="LysM" evidence="8">
    <location>
        <begin position="29"/>
        <end position="72"/>
    </location>
</feature>
<keyword evidence="2" id="KW-0645">Protease</keyword>
<dbReference type="Pfam" id="PF00877">
    <property type="entry name" value="NLPC_P60"/>
    <property type="match status" value="1"/>
</dbReference>
<evidence type="ECO:0000256" key="6">
    <source>
        <dbReference type="ARBA" id="ARBA00022807"/>
    </source>
</evidence>
<dbReference type="SUPFAM" id="SSF54001">
    <property type="entry name" value="Cysteine proteinases"/>
    <property type="match status" value="1"/>
</dbReference>
<dbReference type="PROSITE" id="PS51782">
    <property type="entry name" value="LYSM"/>
    <property type="match status" value="3"/>
</dbReference>
<feature type="region of interest" description="Disordered" evidence="7">
    <location>
        <begin position="227"/>
        <end position="249"/>
    </location>
</feature>
<dbReference type="EMBL" id="CP018622">
    <property type="protein sequence ID" value="AUJ23665.1"/>
    <property type="molecule type" value="Genomic_DNA"/>
</dbReference>
<accession>A0A2K9IW33</accession>
<dbReference type="AlphaFoldDB" id="A0A2K9IW33"/>
<evidence type="ECO:0000256" key="3">
    <source>
        <dbReference type="ARBA" id="ARBA00022729"/>
    </source>
</evidence>
<reference evidence="11" key="1">
    <citation type="submission" date="2016-11" db="EMBL/GenBank/DDBJ databases">
        <title>Complete genome sequence of Virgibacillus pantothenticus 21D, a halophilic bacterium isolated from the deep hypersaline anoxic basin Discovery in the Mediterranean Sea.</title>
        <authorList>
            <person name="Zeaiter Z."/>
            <person name="Booth J.M."/>
            <person name="Prosdocimi E.M."/>
            <person name="Mapelli F."/>
            <person name="Fusi M."/>
            <person name="Daffonchio D."/>
            <person name="Borin S."/>
            <person name="Crotti E."/>
        </authorList>
    </citation>
    <scope>NUCLEOTIDE SEQUENCE [LARGE SCALE GENOMIC DNA]</scope>
    <source>
        <strain evidence="11">21D</strain>
    </source>
</reference>
<evidence type="ECO:0000313" key="11">
    <source>
        <dbReference type="Proteomes" id="UP000234237"/>
    </source>
</evidence>
<evidence type="ECO:0000256" key="5">
    <source>
        <dbReference type="ARBA" id="ARBA00022801"/>
    </source>
</evidence>
<dbReference type="InterPro" id="IPR051202">
    <property type="entry name" value="Peptidase_C40"/>
</dbReference>
<dbReference type="PANTHER" id="PTHR47053">
    <property type="entry name" value="MUREIN DD-ENDOPEPTIDASE MEPH-RELATED"/>
    <property type="match status" value="1"/>
</dbReference>
<dbReference type="InterPro" id="IPR038765">
    <property type="entry name" value="Papain-like_cys_pep_sf"/>
</dbReference>
<dbReference type="KEGG" id="vpn:A21D_00552"/>
<dbReference type="Gene3D" id="3.90.1720.10">
    <property type="entry name" value="endopeptidase domain like (from Nostoc punctiforme)"/>
    <property type="match status" value="1"/>
</dbReference>
<keyword evidence="3" id="KW-0732">Signal</keyword>
<evidence type="ECO:0000256" key="7">
    <source>
        <dbReference type="SAM" id="MobiDB-lite"/>
    </source>
</evidence>
<dbReference type="InterPro" id="IPR018392">
    <property type="entry name" value="LysM"/>
</dbReference>
<organism evidence="10 11">
    <name type="scientific">Virgibacillus dokdonensis</name>
    <dbReference type="NCBI Taxonomy" id="302167"/>
    <lineage>
        <taxon>Bacteria</taxon>
        <taxon>Bacillati</taxon>
        <taxon>Bacillota</taxon>
        <taxon>Bacilli</taxon>
        <taxon>Bacillales</taxon>
        <taxon>Bacillaceae</taxon>
        <taxon>Virgibacillus</taxon>
    </lineage>
</organism>
<sequence length="374" mass="39713">MNNKKMLMSVTAGAAIASIIFTAEEAEAASYKVKNGDSLWKIAQKYNTSVSELKSINNLSSSLIFPNQIIETTKNGGSSNQSSSNNSSTNSNNSNSSSSSNAKTYTVKRGDTLSGIAFKHNISIRNLMKWNNLNSTLIYPGNVFVVSKNGTSSNTGSSSSNSGGNSSSGSSSSSGSNSSSKTYVVKSGDTLSQIGAKYNVSVSNLKRWNNLRSDLIFVGQKLHIGKNANSNSNSSNGSSGGNNGSGSTGNANVDFNVNKVVSTAKSFQGVPYVWGGSSPSGFDCSGFIHYVYNKGGKSMGRTSSDGYYNRSYHINNPKVGDLVFFAGTYRPGISHLGVYLGNNNFIHAGANGVEISNLNNSYWKSHFDSFKRFY</sequence>
<dbReference type="PANTHER" id="PTHR47053:SF1">
    <property type="entry name" value="MUREIN DD-ENDOPEPTIDASE MEPH-RELATED"/>
    <property type="match status" value="1"/>
</dbReference>
<gene>
    <name evidence="10" type="primary">lytE_1</name>
    <name evidence="10" type="ORF">A21D_00552</name>
</gene>
<feature type="compositionally biased region" description="Low complexity" evidence="7">
    <location>
        <begin position="78"/>
        <end position="101"/>
    </location>
</feature>
<evidence type="ECO:0000313" key="10">
    <source>
        <dbReference type="EMBL" id="AUJ23665.1"/>
    </source>
</evidence>
<dbReference type="STRING" id="302167.GCA_900166595_03422"/>
<feature type="domain" description="NlpC/P60" evidence="9">
    <location>
        <begin position="254"/>
        <end position="374"/>
    </location>
</feature>
<dbReference type="InterPro" id="IPR036779">
    <property type="entry name" value="LysM_dom_sf"/>
</dbReference>
<evidence type="ECO:0000256" key="4">
    <source>
        <dbReference type="ARBA" id="ARBA00022737"/>
    </source>
</evidence>